<dbReference type="PROSITE" id="PS50975">
    <property type="entry name" value="ATP_GRASP"/>
    <property type="match status" value="1"/>
</dbReference>
<dbReference type="Gene3D" id="3.30.470.20">
    <property type="entry name" value="ATP-grasp fold, B domain"/>
    <property type="match status" value="1"/>
</dbReference>
<dbReference type="InterPro" id="IPR056855">
    <property type="entry name" value="ATP-grasp_IQCH"/>
</dbReference>
<organism evidence="4 5">
    <name type="scientific">Actinokineospora cianjurensis</name>
    <dbReference type="NCBI Taxonomy" id="585224"/>
    <lineage>
        <taxon>Bacteria</taxon>
        <taxon>Bacillati</taxon>
        <taxon>Actinomycetota</taxon>
        <taxon>Actinomycetes</taxon>
        <taxon>Pseudonocardiales</taxon>
        <taxon>Pseudonocardiaceae</taxon>
        <taxon>Actinokineospora</taxon>
    </lineage>
</organism>
<name>A0A421BBK5_9PSEU</name>
<evidence type="ECO:0000256" key="2">
    <source>
        <dbReference type="SAM" id="MobiDB-lite"/>
    </source>
</evidence>
<dbReference type="InterPro" id="IPR040754">
    <property type="entry name" value="PreAtp-grasp"/>
</dbReference>
<dbReference type="SUPFAM" id="SSF56059">
    <property type="entry name" value="Glutathione synthetase ATP-binding domain-like"/>
    <property type="match status" value="1"/>
</dbReference>
<dbReference type="EMBL" id="RCDD01000001">
    <property type="protein sequence ID" value="RLK61745.1"/>
    <property type="molecule type" value="Genomic_DNA"/>
</dbReference>
<dbReference type="Pfam" id="PF24923">
    <property type="entry name" value="ATP-grasp_IQCH"/>
    <property type="match status" value="1"/>
</dbReference>
<sequence>MRAAPTMESLRSTHHPARRRPRSKGDQVDDTGEHAAFRRAQRRVPDLFTPTGAPRTVVVVPSLSMDSTSLTKIPGIGHYEERLLFLLQLLRDPHTRVVYVTSAAVAPEVLDYALDLVPSLPRGHARARLTMLDCASTEPIPLTAKILRRPGLLARLRGLARQDAVLVPFISSDLERTLAVRLGLPLYAPDPDLAELGSKTGSRRLFHAAGVPVADGVEGLRDVGDVVDALARLRGRDPTTARAIIKLNHSFGAGGNVLFSFAGAPASGLEPWLRRELPRRAVFATPPDEWERYAGEVEVMGAVVERLMEGDEVTSPSAQMMMGTSGEVRVFTTHDQVLDGQVFAGCAFPARAQYRLEIQALALRAAHALAARSVVGIASIDFVSVRTGASWQHYALELNLRMGGGTAPYFLLHGLVEGAYDPATGQYLTPDGTPRSYFATDRLYRTEYSALSPSDVIDTLVGERFHYRSGTRTGTVAYMLGALEIGRFGVVSIARDTPTAEARHHELVRAFDARVAQVAQTG</sequence>
<evidence type="ECO:0000313" key="5">
    <source>
        <dbReference type="Proteomes" id="UP000282454"/>
    </source>
</evidence>
<evidence type="ECO:0000313" key="4">
    <source>
        <dbReference type="EMBL" id="RLK61745.1"/>
    </source>
</evidence>
<proteinExistence type="predicted"/>
<dbReference type="GO" id="GO:0046872">
    <property type="term" value="F:metal ion binding"/>
    <property type="evidence" value="ECO:0007669"/>
    <property type="project" value="InterPro"/>
</dbReference>
<dbReference type="PANTHER" id="PTHR14465">
    <property type="entry name" value="IQ DOMAIN-CONTAINING PROTEIN H"/>
    <property type="match status" value="1"/>
</dbReference>
<keyword evidence="1" id="KW-0067">ATP-binding</keyword>
<keyword evidence="5" id="KW-1185">Reference proteome</keyword>
<dbReference type="Pfam" id="PF18604">
    <property type="entry name" value="PreAtp-grasp"/>
    <property type="match status" value="1"/>
</dbReference>
<dbReference type="Proteomes" id="UP000282454">
    <property type="component" value="Unassembled WGS sequence"/>
</dbReference>
<feature type="compositionally biased region" description="Basic and acidic residues" evidence="2">
    <location>
        <begin position="23"/>
        <end position="33"/>
    </location>
</feature>
<keyword evidence="1" id="KW-0547">Nucleotide-binding</keyword>
<dbReference type="GO" id="GO:0005524">
    <property type="term" value="F:ATP binding"/>
    <property type="evidence" value="ECO:0007669"/>
    <property type="project" value="UniProtKB-UniRule"/>
</dbReference>
<dbReference type="AlphaFoldDB" id="A0A421BBK5"/>
<protein>
    <recommendedName>
        <fullName evidence="3">ATP-grasp domain-containing protein</fullName>
    </recommendedName>
</protein>
<evidence type="ECO:0000256" key="1">
    <source>
        <dbReference type="PROSITE-ProRule" id="PRU00409"/>
    </source>
</evidence>
<gene>
    <name evidence="4" type="ORF">CLV68_2286</name>
</gene>
<feature type="domain" description="ATP-grasp" evidence="3">
    <location>
        <begin position="203"/>
        <end position="429"/>
    </location>
</feature>
<comment type="caution">
    <text evidence="4">The sequence shown here is derived from an EMBL/GenBank/DDBJ whole genome shotgun (WGS) entry which is preliminary data.</text>
</comment>
<reference evidence="4 5" key="1">
    <citation type="submission" date="2018-10" db="EMBL/GenBank/DDBJ databases">
        <title>Genomic Encyclopedia of Archaeal and Bacterial Type Strains, Phase II (KMG-II): from individual species to whole genera.</title>
        <authorList>
            <person name="Goeker M."/>
        </authorList>
    </citation>
    <scope>NUCLEOTIDE SEQUENCE [LARGE SCALE GENOMIC DNA]</scope>
    <source>
        <strain evidence="4 5">DSM 45657</strain>
    </source>
</reference>
<feature type="compositionally biased region" description="Basic residues" evidence="2">
    <location>
        <begin position="12"/>
        <end position="22"/>
    </location>
</feature>
<dbReference type="PANTHER" id="PTHR14465:SF0">
    <property type="entry name" value="IQ DOMAIN-CONTAINING PROTEIN H"/>
    <property type="match status" value="1"/>
</dbReference>
<dbReference type="InterPro" id="IPR038752">
    <property type="entry name" value="IQCH"/>
</dbReference>
<dbReference type="InterPro" id="IPR011761">
    <property type="entry name" value="ATP-grasp"/>
</dbReference>
<feature type="region of interest" description="Disordered" evidence="2">
    <location>
        <begin position="1"/>
        <end position="33"/>
    </location>
</feature>
<accession>A0A421BBK5</accession>
<evidence type="ECO:0000259" key="3">
    <source>
        <dbReference type="PROSITE" id="PS50975"/>
    </source>
</evidence>